<evidence type="ECO:0000313" key="4">
    <source>
        <dbReference type="Proteomes" id="UP001501237"/>
    </source>
</evidence>
<name>A0ABP6QI24_9ACTN</name>
<sequence length="244" mass="26566">MIGDSIYRESNPALVGGSPQQVHEMLWSAERDKRMRFRAIVAGLLVIIGWKFVSPWAGVGAAAAYLVVDLAMAVARRLSSSVWRQGLSGERRTARALALLERRGYRVLHRRVVPGHGTVAHIVIGPSRVWLVENEVYDPETDLVAIKGKLFVGKDVKTHVNAKLERAATDVSEMLSGALSEPVKAAVIVAVHGGRPKMTRMTAGGVVLMRPWRVPGFVRRTSGPGMDPNEITRTALYLFGPAGS</sequence>
<comment type="caution">
    <text evidence="3">The sequence shown here is derived from an EMBL/GenBank/DDBJ whole genome shotgun (WGS) entry which is preliminary data.</text>
</comment>
<dbReference type="Proteomes" id="UP001501237">
    <property type="component" value="Unassembled WGS sequence"/>
</dbReference>
<dbReference type="EMBL" id="BAAAUV010000019">
    <property type="protein sequence ID" value="GAA3229468.1"/>
    <property type="molecule type" value="Genomic_DNA"/>
</dbReference>
<keyword evidence="1" id="KW-1133">Transmembrane helix</keyword>
<keyword evidence="4" id="KW-1185">Reference proteome</keyword>
<evidence type="ECO:0000259" key="2">
    <source>
        <dbReference type="Pfam" id="PF08378"/>
    </source>
</evidence>
<keyword evidence="1" id="KW-0812">Transmembrane</keyword>
<evidence type="ECO:0000313" key="3">
    <source>
        <dbReference type="EMBL" id="GAA3229468.1"/>
    </source>
</evidence>
<proteinExistence type="predicted"/>
<dbReference type="Pfam" id="PF08378">
    <property type="entry name" value="NERD"/>
    <property type="match status" value="1"/>
</dbReference>
<evidence type="ECO:0000256" key="1">
    <source>
        <dbReference type="SAM" id="Phobius"/>
    </source>
</evidence>
<feature type="domain" description="NERD" evidence="2">
    <location>
        <begin position="86"/>
        <end position="138"/>
    </location>
</feature>
<keyword evidence="1" id="KW-0472">Membrane</keyword>
<accession>A0ABP6QI24</accession>
<dbReference type="RefSeq" id="WP_344834915.1">
    <property type="nucleotide sequence ID" value="NZ_BAAAUV010000019.1"/>
</dbReference>
<reference evidence="4" key="1">
    <citation type="journal article" date="2019" name="Int. J. Syst. Evol. Microbiol.">
        <title>The Global Catalogue of Microorganisms (GCM) 10K type strain sequencing project: providing services to taxonomists for standard genome sequencing and annotation.</title>
        <authorList>
            <consortium name="The Broad Institute Genomics Platform"/>
            <consortium name="The Broad Institute Genome Sequencing Center for Infectious Disease"/>
            <person name="Wu L."/>
            <person name="Ma J."/>
        </authorList>
    </citation>
    <scope>NUCLEOTIDE SEQUENCE [LARGE SCALE GENOMIC DNA]</scope>
    <source>
        <strain evidence="4">JCM 9377</strain>
    </source>
</reference>
<dbReference type="InterPro" id="IPR011528">
    <property type="entry name" value="NERD"/>
</dbReference>
<organism evidence="3 4">
    <name type="scientific">Actinocorallia longicatena</name>
    <dbReference type="NCBI Taxonomy" id="111803"/>
    <lineage>
        <taxon>Bacteria</taxon>
        <taxon>Bacillati</taxon>
        <taxon>Actinomycetota</taxon>
        <taxon>Actinomycetes</taxon>
        <taxon>Streptosporangiales</taxon>
        <taxon>Thermomonosporaceae</taxon>
        <taxon>Actinocorallia</taxon>
    </lineage>
</organism>
<protein>
    <recommendedName>
        <fullName evidence="2">NERD domain-containing protein</fullName>
    </recommendedName>
</protein>
<feature type="transmembrane region" description="Helical" evidence="1">
    <location>
        <begin position="35"/>
        <end position="53"/>
    </location>
</feature>
<gene>
    <name evidence="3" type="ORF">GCM10010468_59400</name>
</gene>